<evidence type="ECO:0000256" key="1">
    <source>
        <dbReference type="ARBA" id="ARBA00022630"/>
    </source>
</evidence>
<reference evidence="5 6" key="1">
    <citation type="submission" date="2023-01" db="EMBL/GenBank/DDBJ databases">
        <title>Analysis of 21 Apiospora genomes using comparative genomics revels a genus with tremendous synthesis potential of carbohydrate active enzymes and secondary metabolites.</title>
        <authorList>
            <person name="Sorensen T."/>
        </authorList>
    </citation>
    <scope>NUCLEOTIDE SEQUENCE [LARGE SCALE GENOMIC DNA]</scope>
    <source>
        <strain evidence="5 6">CBS 135458</strain>
    </source>
</reference>
<dbReference type="Pfam" id="PF13450">
    <property type="entry name" value="NAD_binding_8"/>
    <property type="match status" value="1"/>
</dbReference>
<dbReference type="PANTHER" id="PTHR23023">
    <property type="entry name" value="DIMETHYLANILINE MONOOXYGENASE"/>
    <property type="match status" value="1"/>
</dbReference>
<evidence type="ECO:0000256" key="3">
    <source>
        <dbReference type="ARBA" id="ARBA00023002"/>
    </source>
</evidence>
<dbReference type="GeneID" id="92094163"/>
<organism evidence="5 6">
    <name type="scientific">Apiospora phragmitis</name>
    <dbReference type="NCBI Taxonomy" id="2905665"/>
    <lineage>
        <taxon>Eukaryota</taxon>
        <taxon>Fungi</taxon>
        <taxon>Dikarya</taxon>
        <taxon>Ascomycota</taxon>
        <taxon>Pezizomycotina</taxon>
        <taxon>Sordariomycetes</taxon>
        <taxon>Xylariomycetidae</taxon>
        <taxon>Amphisphaeriales</taxon>
        <taxon>Apiosporaceae</taxon>
        <taxon>Apiospora</taxon>
    </lineage>
</organism>
<comment type="caution">
    <text evidence="5">The sequence shown here is derived from an EMBL/GenBank/DDBJ whole genome shotgun (WGS) entry which is preliminary data.</text>
</comment>
<keyword evidence="1" id="KW-0285">Flavoprotein</keyword>
<keyword evidence="2" id="KW-0274">FAD</keyword>
<dbReference type="InterPro" id="IPR050346">
    <property type="entry name" value="FMO-like"/>
</dbReference>
<proteinExistence type="predicted"/>
<gene>
    <name evidence="5" type="ORF">PG994_009691</name>
</gene>
<evidence type="ECO:0008006" key="7">
    <source>
        <dbReference type="Google" id="ProtNLM"/>
    </source>
</evidence>
<accession>A0ABR1U6W0</accession>
<evidence type="ECO:0000313" key="5">
    <source>
        <dbReference type="EMBL" id="KAK8054624.1"/>
    </source>
</evidence>
<keyword evidence="3" id="KW-0560">Oxidoreductase</keyword>
<name>A0ABR1U6W0_9PEZI</name>
<sequence length="345" mass="39070">MGANAVAVIGAGVSGLTAAKRLRAEGLNVRIFERADGPGGVWLYSADATAPFASPIQRVKVEYGTEVVDLYKQTAIWPRRWKVTIKKRDSDEKIPLEFDAVVVCIGTFDKPFKPDHAGLSKWEQAYPGSVLHLKAFRDFDSYGSKVLVLTPYTPHPFLRKGIRSKAPLHGDGYHVDGLWEQMFWIDQQSLIFIGIPKDGPTFLISQAQAAFAARVLAGISSIPSRPAMKRNVADDLEKRKNAKQDQNRKDEKQDEKPDTAKIAHQMDYPWCKDYIEKLLTRCEEDAEDLGRPITPGNQPFRWTERLDWIMTNRKEFRRAYKRKACLRKKYPTPESLGFKGTCGRA</sequence>
<dbReference type="Proteomes" id="UP001480595">
    <property type="component" value="Unassembled WGS sequence"/>
</dbReference>
<evidence type="ECO:0000313" key="6">
    <source>
        <dbReference type="Proteomes" id="UP001480595"/>
    </source>
</evidence>
<dbReference type="RefSeq" id="XP_066713270.1">
    <property type="nucleotide sequence ID" value="XM_066861100.1"/>
</dbReference>
<dbReference type="EMBL" id="JAQQWL010000010">
    <property type="protein sequence ID" value="KAK8054624.1"/>
    <property type="molecule type" value="Genomic_DNA"/>
</dbReference>
<dbReference type="Gene3D" id="3.50.50.60">
    <property type="entry name" value="FAD/NAD(P)-binding domain"/>
    <property type="match status" value="3"/>
</dbReference>
<dbReference type="PRINTS" id="PR00419">
    <property type="entry name" value="ADXRDTASE"/>
</dbReference>
<protein>
    <recommendedName>
        <fullName evidence="7">FAD/NAD(P)-binding domain-containing protein</fullName>
    </recommendedName>
</protein>
<dbReference type="InterPro" id="IPR036188">
    <property type="entry name" value="FAD/NAD-bd_sf"/>
</dbReference>
<feature type="region of interest" description="Disordered" evidence="4">
    <location>
        <begin position="237"/>
        <end position="261"/>
    </location>
</feature>
<evidence type="ECO:0000256" key="4">
    <source>
        <dbReference type="SAM" id="MobiDB-lite"/>
    </source>
</evidence>
<dbReference type="SUPFAM" id="SSF51905">
    <property type="entry name" value="FAD/NAD(P)-binding domain"/>
    <property type="match status" value="1"/>
</dbReference>
<evidence type="ECO:0000256" key="2">
    <source>
        <dbReference type="ARBA" id="ARBA00022827"/>
    </source>
</evidence>
<keyword evidence="6" id="KW-1185">Reference proteome</keyword>